<accession>A0A0F8YE57</accession>
<organism evidence="2">
    <name type="scientific">marine sediment metagenome</name>
    <dbReference type="NCBI Taxonomy" id="412755"/>
    <lineage>
        <taxon>unclassified sequences</taxon>
        <taxon>metagenomes</taxon>
        <taxon>ecological metagenomes</taxon>
    </lineage>
</organism>
<sequence length="103" mass="11143">VLERPNGLPPARPPRRRGLPQLGPGHLGVHVGEQIPYRARGDLPVRALLNRLELGPGKVLRYPRYGNIHPRVVGVGGIGPAHPHAAILPVPLREDACEQCCRG</sequence>
<reference evidence="2" key="1">
    <citation type="journal article" date="2015" name="Nature">
        <title>Complex archaea that bridge the gap between prokaryotes and eukaryotes.</title>
        <authorList>
            <person name="Spang A."/>
            <person name="Saw J.H."/>
            <person name="Jorgensen S.L."/>
            <person name="Zaremba-Niedzwiedzka K."/>
            <person name="Martijn J."/>
            <person name="Lind A.E."/>
            <person name="van Eijk R."/>
            <person name="Schleper C."/>
            <person name="Guy L."/>
            <person name="Ettema T.J."/>
        </authorList>
    </citation>
    <scope>NUCLEOTIDE SEQUENCE</scope>
</reference>
<comment type="caution">
    <text evidence="2">The sequence shown here is derived from an EMBL/GenBank/DDBJ whole genome shotgun (WGS) entry which is preliminary data.</text>
</comment>
<feature type="region of interest" description="Disordered" evidence="1">
    <location>
        <begin position="1"/>
        <end position="23"/>
    </location>
</feature>
<dbReference type="EMBL" id="LAZR01057486">
    <property type="protein sequence ID" value="KKK71975.1"/>
    <property type="molecule type" value="Genomic_DNA"/>
</dbReference>
<evidence type="ECO:0000313" key="2">
    <source>
        <dbReference type="EMBL" id="KKK71975.1"/>
    </source>
</evidence>
<feature type="non-terminal residue" evidence="2">
    <location>
        <position position="1"/>
    </location>
</feature>
<dbReference type="AlphaFoldDB" id="A0A0F8YE57"/>
<proteinExistence type="predicted"/>
<evidence type="ECO:0000256" key="1">
    <source>
        <dbReference type="SAM" id="MobiDB-lite"/>
    </source>
</evidence>
<name>A0A0F8YE57_9ZZZZ</name>
<gene>
    <name evidence="2" type="ORF">LCGC14_2908550</name>
</gene>
<protein>
    <submittedName>
        <fullName evidence="2">Uncharacterized protein</fullName>
    </submittedName>
</protein>